<feature type="transmembrane region" description="Helical" evidence="7">
    <location>
        <begin position="60"/>
        <end position="81"/>
    </location>
</feature>
<evidence type="ECO:0000256" key="4">
    <source>
        <dbReference type="ARBA" id="ARBA00022692"/>
    </source>
</evidence>
<evidence type="ECO:0000313" key="9">
    <source>
        <dbReference type="EMBL" id="MXY33420.1"/>
    </source>
</evidence>
<evidence type="ECO:0000256" key="6">
    <source>
        <dbReference type="ARBA" id="ARBA00023136"/>
    </source>
</evidence>
<dbReference type="PANTHER" id="PTHR33362:SF5">
    <property type="entry name" value="C4-DICARBOXYLATE TRAP TRANSPORTER LARGE PERMEASE PROTEIN DCTM"/>
    <property type="match status" value="1"/>
</dbReference>
<evidence type="ECO:0000256" key="1">
    <source>
        <dbReference type="ARBA" id="ARBA00004429"/>
    </source>
</evidence>
<keyword evidence="2" id="KW-1003">Cell membrane</keyword>
<reference evidence="9" key="1">
    <citation type="submission" date="2019-09" db="EMBL/GenBank/DDBJ databases">
        <title>Characterisation of the sponge microbiome using genome-centric metagenomics.</title>
        <authorList>
            <person name="Engelberts J.P."/>
            <person name="Robbins S.J."/>
            <person name="De Goeij J.M."/>
            <person name="Aranda M."/>
            <person name="Bell S.C."/>
            <person name="Webster N.S."/>
        </authorList>
    </citation>
    <scope>NUCLEOTIDE SEQUENCE</scope>
    <source>
        <strain evidence="9">SB0664_bin_43</strain>
    </source>
</reference>
<feature type="transmembrane region" description="Helical" evidence="7">
    <location>
        <begin position="352"/>
        <end position="375"/>
    </location>
</feature>
<dbReference type="GO" id="GO:0005886">
    <property type="term" value="C:plasma membrane"/>
    <property type="evidence" value="ECO:0007669"/>
    <property type="project" value="UniProtKB-SubCell"/>
</dbReference>
<comment type="function">
    <text evidence="7">Part of the tripartite ATP-independent periplasmic (TRAP) transport system.</text>
</comment>
<comment type="subcellular location">
    <subcellularLocation>
        <location evidence="1 7">Cell inner membrane</location>
        <topology evidence="1 7">Multi-pass membrane protein</topology>
    </subcellularLocation>
</comment>
<name>A0A6B0Y103_9RHOB</name>
<feature type="transmembrane region" description="Helical" evidence="7">
    <location>
        <begin position="101"/>
        <end position="129"/>
    </location>
</feature>
<evidence type="ECO:0000256" key="2">
    <source>
        <dbReference type="ARBA" id="ARBA00022475"/>
    </source>
</evidence>
<dbReference type="PIRSF" id="PIRSF006066">
    <property type="entry name" value="HI0050"/>
    <property type="match status" value="1"/>
</dbReference>
<keyword evidence="4 7" id="KW-0812">Transmembrane</keyword>
<accession>A0A6B0Y103</accession>
<evidence type="ECO:0000259" key="8">
    <source>
        <dbReference type="Pfam" id="PF06808"/>
    </source>
</evidence>
<dbReference type="EMBL" id="VXRY01000193">
    <property type="protein sequence ID" value="MXY33420.1"/>
    <property type="molecule type" value="Genomic_DNA"/>
</dbReference>
<evidence type="ECO:0000256" key="3">
    <source>
        <dbReference type="ARBA" id="ARBA00022519"/>
    </source>
</evidence>
<keyword evidence="3 7" id="KW-0997">Cell inner membrane</keyword>
<feature type="transmembrane region" description="Helical" evidence="7">
    <location>
        <begin position="252"/>
        <end position="274"/>
    </location>
</feature>
<feature type="transmembrane region" description="Helical" evidence="7">
    <location>
        <begin position="176"/>
        <end position="199"/>
    </location>
</feature>
<feature type="transmembrane region" description="Helical" evidence="7">
    <location>
        <begin position="286"/>
        <end position="308"/>
    </location>
</feature>
<gene>
    <name evidence="9" type="ORF">F4Y60_04895</name>
</gene>
<dbReference type="AlphaFoldDB" id="A0A6B0Y103"/>
<feature type="transmembrane region" description="Helical" evidence="7">
    <location>
        <begin position="320"/>
        <end position="340"/>
    </location>
</feature>
<dbReference type="GO" id="GO:0022857">
    <property type="term" value="F:transmembrane transporter activity"/>
    <property type="evidence" value="ECO:0007669"/>
    <property type="project" value="UniProtKB-UniRule"/>
</dbReference>
<dbReference type="NCBIfam" id="TIGR00786">
    <property type="entry name" value="dctM"/>
    <property type="match status" value="1"/>
</dbReference>
<keyword evidence="6 7" id="KW-0472">Membrane</keyword>
<dbReference type="PANTHER" id="PTHR33362">
    <property type="entry name" value="SIALIC ACID TRAP TRANSPORTER PERMEASE PROTEIN SIAT-RELATED"/>
    <property type="match status" value="1"/>
</dbReference>
<dbReference type="InterPro" id="IPR010656">
    <property type="entry name" value="DctM"/>
</dbReference>
<comment type="subunit">
    <text evidence="7">The complex comprises the extracytoplasmic solute receptor protein and the two transmembrane proteins.</text>
</comment>
<sequence length="438" mass="46327">MPEWYVSGGLALGAILFLMFLSMPVAFAFLLVSFGGMYWLVGMPGVSQVIANASVSVTHFVFLPLPLFLLMGELFFNAGVAKKVFDAVDTLIGQMRGRLSYVTIFGGTTFAALTGTSMGNTAMLGSLLVPEMSRRGYAKRMSMGPILGVGGLAILIPPSGLGVLLGSLAKIDIGRLLIAGVLPGLLLAAIYLVLIWVMIRLDPASVPEDGPVYHPLSEKVRVIFTHILPLSVIIFMVIGLILLGIATPTESAAFGVLGVLIVAYAFGGLTWGAIAKSLRGTVKVTAMILLIVAASSTFSQLLAFSGATSGMIRAVSAVELSPVMVVVVMFAILLFMGMFMDQASIMMLTIPIFFPIAQAQGFDLIWFGIIMLLALEMSGVTPPFGLNLFVMLGVAPKGTTMAEVATAGLPFLGCGLLLFVIMVIEPHVALWLPSLMVR</sequence>
<feature type="transmembrane region" description="Helical" evidence="7">
    <location>
        <begin position="409"/>
        <end position="432"/>
    </location>
</feature>
<feature type="transmembrane region" description="Helical" evidence="7">
    <location>
        <begin position="12"/>
        <end position="40"/>
    </location>
</feature>
<feature type="domain" description="TRAP C4-dicarboxylate transport system permease DctM subunit" evidence="8">
    <location>
        <begin position="13"/>
        <end position="426"/>
    </location>
</feature>
<dbReference type="InterPro" id="IPR004681">
    <property type="entry name" value="TRAP_DctM"/>
</dbReference>
<feature type="transmembrane region" description="Helical" evidence="7">
    <location>
        <begin position="220"/>
        <end position="246"/>
    </location>
</feature>
<dbReference type="Pfam" id="PF06808">
    <property type="entry name" value="DctM"/>
    <property type="match status" value="1"/>
</dbReference>
<protein>
    <recommendedName>
        <fullName evidence="7">TRAP transporter large permease protein</fullName>
    </recommendedName>
</protein>
<comment type="similarity">
    <text evidence="7">Belongs to the TRAP transporter large permease family.</text>
</comment>
<keyword evidence="7" id="KW-0813">Transport</keyword>
<evidence type="ECO:0000256" key="7">
    <source>
        <dbReference type="RuleBase" id="RU369079"/>
    </source>
</evidence>
<keyword evidence="5 7" id="KW-1133">Transmembrane helix</keyword>
<comment type="caution">
    <text evidence="9">The sequence shown here is derived from an EMBL/GenBank/DDBJ whole genome shotgun (WGS) entry which is preliminary data.</text>
</comment>
<proteinExistence type="inferred from homology"/>
<evidence type="ECO:0000256" key="5">
    <source>
        <dbReference type="ARBA" id="ARBA00022989"/>
    </source>
</evidence>
<organism evidence="9">
    <name type="scientific">Boseongicola sp. SB0664_bin_43</name>
    <dbReference type="NCBI Taxonomy" id="2604844"/>
    <lineage>
        <taxon>Bacteria</taxon>
        <taxon>Pseudomonadati</taxon>
        <taxon>Pseudomonadota</taxon>
        <taxon>Alphaproteobacteria</taxon>
        <taxon>Rhodobacterales</taxon>
        <taxon>Paracoccaceae</taxon>
        <taxon>Boseongicola</taxon>
    </lineage>
</organism>
<feature type="transmembrane region" description="Helical" evidence="7">
    <location>
        <begin position="141"/>
        <end position="164"/>
    </location>
</feature>